<dbReference type="eggNOG" id="ENOG503323H">
    <property type="taxonomic scope" value="Bacteria"/>
</dbReference>
<dbReference type="AlphaFoldDB" id="A0A081BZX8"/>
<dbReference type="Proteomes" id="UP000030661">
    <property type="component" value="Unassembled WGS sequence"/>
</dbReference>
<dbReference type="InterPro" id="IPR026002">
    <property type="entry name" value="ATC_hydrolase-like"/>
</dbReference>
<dbReference type="STRING" id="1499967.U27_04855"/>
<dbReference type="Pfam" id="PF14196">
    <property type="entry name" value="ATC_hydrolase"/>
    <property type="match status" value="1"/>
</dbReference>
<dbReference type="EMBL" id="DF820466">
    <property type="protein sequence ID" value="GAK57883.1"/>
    <property type="molecule type" value="Genomic_DNA"/>
</dbReference>
<proteinExistence type="predicted"/>
<evidence type="ECO:0000313" key="2">
    <source>
        <dbReference type="Proteomes" id="UP000030661"/>
    </source>
</evidence>
<reference evidence="1" key="1">
    <citation type="journal article" date="2015" name="PeerJ">
        <title>First genomic representation of candidate bacterial phylum KSB3 points to enhanced environmental sensing as a trigger of wastewater bulking.</title>
        <authorList>
            <person name="Sekiguchi Y."/>
            <person name="Ohashi A."/>
            <person name="Parks D.H."/>
            <person name="Yamauchi T."/>
            <person name="Tyson G.W."/>
            <person name="Hugenholtz P."/>
        </authorList>
    </citation>
    <scope>NUCLEOTIDE SEQUENCE [LARGE SCALE GENOMIC DNA]</scope>
</reference>
<name>A0A081BZX8_VECG1</name>
<evidence type="ECO:0008006" key="3">
    <source>
        <dbReference type="Google" id="ProtNLM"/>
    </source>
</evidence>
<gene>
    <name evidence="1" type="ORF">U27_04855</name>
</gene>
<protein>
    <recommendedName>
        <fullName evidence="3">L-2-amino-thiazoline-4-carboxylic acid hydrolase</fullName>
    </recommendedName>
</protein>
<evidence type="ECO:0000313" key="1">
    <source>
        <dbReference type="EMBL" id="GAK57883.1"/>
    </source>
</evidence>
<keyword evidence="2" id="KW-1185">Reference proteome</keyword>
<organism evidence="1">
    <name type="scientific">Vecturithrix granuli</name>
    <dbReference type="NCBI Taxonomy" id="1499967"/>
    <lineage>
        <taxon>Bacteria</taxon>
        <taxon>Candidatus Moduliflexota</taxon>
        <taxon>Candidatus Vecturitrichia</taxon>
        <taxon>Candidatus Vecturitrichales</taxon>
        <taxon>Candidatus Vecturitrichaceae</taxon>
        <taxon>Candidatus Vecturithrix</taxon>
    </lineage>
</organism>
<sequence length="164" mass="18691">MKTADDMVTREEMLTHIRAAIEDRGTWFALLFQEFAKVLPPEQVEAISRKAIFEFGTLKAQKDPQPFTAKHWVMQHVEKGSAEVFDSEVDYSDEFATQHMRYCPLVEAWKKLGCTPEAVKLYCDIAMEGDRGRAAGHDGIRMELGETLATGCDYCDLRIVNERL</sequence>
<dbReference type="HOGENOM" id="CLU_123806_0_0_0"/>
<accession>A0A081BZX8</accession>